<dbReference type="PROSITE" id="PS50172">
    <property type="entry name" value="BRCT"/>
    <property type="match status" value="1"/>
</dbReference>
<feature type="compositionally biased region" description="Low complexity" evidence="1">
    <location>
        <begin position="310"/>
        <end position="326"/>
    </location>
</feature>
<dbReference type="InterPro" id="IPR036116">
    <property type="entry name" value="FN3_sf"/>
</dbReference>
<dbReference type="Pfam" id="PF00533">
    <property type="entry name" value="BRCT"/>
    <property type="match status" value="1"/>
</dbReference>
<dbReference type="Pfam" id="PF16892">
    <property type="entry name" value="CHS5_N"/>
    <property type="match status" value="1"/>
</dbReference>
<dbReference type="Gene3D" id="3.40.50.10190">
    <property type="entry name" value="BRCT domain"/>
    <property type="match status" value="1"/>
</dbReference>
<feature type="compositionally biased region" description="Low complexity" evidence="1">
    <location>
        <begin position="455"/>
        <end position="472"/>
    </location>
</feature>
<feature type="compositionally biased region" description="Basic and acidic residues" evidence="1">
    <location>
        <begin position="496"/>
        <end position="508"/>
    </location>
</feature>
<dbReference type="GO" id="GO:0034044">
    <property type="term" value="C:exomer complex"/>
    <property type="evidence" value="ECO:0007669"/>
    <property type="project" value="TreeGrafter"/>
</dbReference>
<dbReference type="PANTHER" id="PTHR47351:SF1">
    <property type="entry name" value="CHITIN BIOSYNTHESIS PROTEIN CHS5"/>
    <property type="match status" value="1"/>
</dbReference>
<keyword evidence="5" id="KW-1185">Reference proteome</keyword>
<feature type="compositionally biased region" description="Acidic residues" evidence="1">
    <location>
        <begin position="509"/>
        <end position="527"/>
    </location>
</feature>
<dbReference type="GO" id="GO:0046983">
    <property type="term" value="F:protein dimerization activity"/>
    <property type="evidence" value="ECO:0007669"/>
    <property type="project" value="InterPro"/>
</dbReference>
<dbReference type="CDD" id="cd00063">
    <property type="entry name" value="FN3"/>
    <property type="match status" value="1"/>
</dbReference>
<feature type="domain" description="BRCT" evidence="2">
    <location>
        <begin position="166"/>
        <end position="266"/>
    </location>
</feature>
<evidence type="ECO:0000313" key="5">
    <source>
        <dbReference type="Proteomes" id="UP000305067"/>
    </source>
</evidence>
<evidence type="ECO:0000313" key="4">
    <source>
        <dbReference type="EMBL" id="TFK95665.1"/>
    </source>
</evidence>
<dbReference type="SMART" id="SM00292">
    <property type="entry name" value="BRCT"/>
    <property type="match status" value="1"/>
</dbReference>
<dbReference type="GO" id="GO:0006893">
    <property type="term" value="P:Golgi to plasma membrane transport"/>
    <property type="evidence" value="ECO:0007669"/>
    <property type="project" value="TreeGrafter"/>
</dbReference>
<reference evidence="4 5" key="1">
    <citation type="journal article" date="2019" name="Nat. Ecol. Evol.">
        <title>Megaphylogeny resolves global patterns of mushroom evolution.</title>
        <authorList>
            <person name="Varga T."/>
            <person name="Krizsan K."/>
            <person name="Foldi C."/>
            <person name="Dima B."/>
            <person name="Sanchez-Garcia M."/>
            <person name="Sanchez-Ramirez S."/>
            <person name="Szollosi G.J."/>
            <person name="Szarkandi J.G."/>
            <person name="Papp V."/>
            <person name="Albert L."/>
            <person name="Andreopoulos W."/>
            <person name="Angelini C."/>
            <person name="Antonin V."/>
            <person name="Barry K.W."/>
            <person name="Bougher N.L."/>
            <person name="Buchanan P."/>
            <person name="Buyck B."/>
            <person name="Bense V."/>
            <person name="Catcheside P."/>
            <person name="Chovatia M."/>
            <person name="Cooper J."/>
            <person name="Damon W."/>
            <person name="Desjardin D."/>
            <person name="Finy P."/>
            <person name="Geml J."/>
            <person name="Haridas S."/>
            <person name="Hughes K."/>
            <person name="Justo A."/>
            <person name="Karasinski D."/>
            <person name="Kautmanova I."/>
            <person name="Kiss B."/>
            <person name="Kocsube S."/>
            <person name="Kotiranta H."/>
            <person name="LaButti K.M."/>
            <person name="Lechner B.E."/>
            <person name="Liimatainen K."/>
            <person name="Lipzen A."/>
            <person name="Lukacs Z."/>
            <person name="Mihaltcheva S."/>
            <person name="Morgado L.N."/>
            <person name="Niskanen T."/>
            <person name="Noordeloos M.E."/>
            <person name="Ohm R.A."/>
            <person name="Ortiz-Santana B."/>
            <person name="Ovrebo C."/>
            <person name="Racz N."/>
            <person name="Riley R."/>
            <person name="Savchenko A."/>
            <person name="Shiryaev A."/>
            <person name="Soop K."/>
            <person name="Spirin V."/>
            <person name="Szebenyi C."/>
            <person name="Tomsovsky M."/>
            <person name="Tulloss R.E."/>
            <person name="Uehling J."/>
            <person name="Grigoriev I.V."/>
            <person name="Vagvolgyi C."/>
            <person name="Papp T."/>
            <person name="Martin F.M."/>
            <person name="Miettinen O."/>
            <person name="Hibbett D.S."/>
            <person name="Nagy L.G."/>
        </authorList>
    </citation>
    <scope>NUCLEOTIDE SEQUENCE [LARGE SCALE GENOMIC DNA]</scope>
    <source>
        <strain evidence="4 5">CBS 309.79</strain>
    </source>
</reference>
<sequence length="527" mass="56298">MAQPSDSFTFTVGKLGQYILLGERAHLIEFPSILLPPGATTGSIVNIAVHQNVSEEKKRDDTFWKLQDEILNEFGQDLPEPPKLEVRNVTQTSVTLEWSALNLAKSKLRSLDIYRNGQRLAAIPSAHTNKSTKLSGLELDTGYTFQLILRTSAGTFPSNLLEVQTHTMSNTSGIVVCLGPIEDEELRENAKSALQEMGAKWSEKIEIDTSHFVCDTPRIADGMVHQQGQQGGAKAVAGYAQVLGVEYQRALQLSIPTVQPSWILACHGQKRDQHTNYSMAPVSGHYLGTSPPPTHSQPRAQSLSNVNVNQQTSAHAPASTSASTSKQQHRQSMPAVPTPQATNTSPFPTPEDSAGEQQAAASTTSPATSPATSPTTSSRPAPERTSSVSSGPTSPPPTSSTPTQRLDPTIKVERRKSQPGTMNREFKFPPSPPQAAAVSSPPSTSTSIDQQQVGVPTVNVTEPTPTTASATTKRVLEGGTGTITPSSIEVPPPPPVEKETPVSRSRAESDDDDDDGDVGDVVEVDLS</sequence>
<evidence type="ECO:0000259" key="2">
    <source>
        <dbReference type="PROSITE" id="PS50172"/>
    </source>
</evidence>
<dbReference type="InterPro" id="IPR052827">
    <property type="entry name" value="CHS_Export/Cell_Fusion_Reg"/>
</dbReference>
<dbReference type="GO" id="GO:0005802">
    <property type="term" value="C:trans-Golgi network"/>
    <property type="evidence" value="ECO:0007669"/>
    <property type="project" value="TreeGrafter"/>
</dbReference>
<dbReference type="InterPro" id="IPR036420">
    <property type="entry name" value="BRCT_dom_sf"/>
</dbReference>
<feature type="region of interest" description="Disordered" evidence="1">
    <location>
        <begin position="275"/>
        <end position="527"/>
    </location>
</feature>
<evidence type="ECO:0000259" key="3">
    <source>
        <dbReference type="PROSITE" id="PS50853"/>
    </source>
</evidence>
<dbReference type="InterPro" id="IPR001357">
    <property type="entry name" value="BRCT_dom"/>
</dbReference>
<organism evidence="4 5">
    <name type="scientific">Pterulicium gracile</name>
    <dbReference type="NCBI Taxonomy" id="1884261"/>
    <lineage>
        <taxon>Eukaryota</taxon>
        <taxon>Fungi</taxon>
        <taxon>Dikarya</taxon>
        <taxon>Basidiomycota</taxon>
        <taxon>Agaricomycotina</taxon>
        <taxon>Agaricomycetes</taxon>
        <taxon>Agaricomycetidae</taxon>
        <taxon>Agaricales</taxon>
        <taxon>Pleurotineae</taxon>
        <taxon>Pterulaceae</taxon>
        <taxon>Pterulicium</taxon>
    </lineage>
</organism>
<dbReference type="InterPro" id="IPR013783">
    <property type="entry name" value="Ig-like_fold"/>
</dbReference>
<dbReference type="SUPFAM" id="SSF52113">
    <property type="entry name" value="BRCT domain"/>
    <property type="match status" value="1"/>
</dbReference>
<dbReference type="Pfam" id="PF16893">
    <property type="entry name" value="fn3_2"/>
    <property type="match status" value="1"/>
</dbReference>
<feature type="compositionally biased region" description="Low complexity" evidence="1">
    <location>
        <begin position="434"/>
        <end position="447"/>
    </location>
</feature>
<dbReference type="STRING" id="1884261.A0A5C3Q0N6"/>
<feature type="compositionally biased region" description="Polar residues" evidence="1">
    <location>
        <begin position="296"/>
        <end position="309"/>
    </location>
</feature>
<dbReference type="InterPro" id="IPR031673">
    <property type="entry name" value="Chs5_N"/>
</dbReference>
<dbReference type="InterPro" id="IPR003961">
    <property type="entry name" value="FN3_dom"/>
</dbReference>
<dbReference type="OrthoDB" id="245697at2759"/>
<dbReference type="EMBL" id="ML178877">
    <property type="protein sequence ID" value="TFK95665.1"/>
    <property type="molecule type" value="Genomic_DNA"/>
</dbReference>
<dbReference type="PROSITE" id="PS50853">
    <property type="entry name" value="FN3"/>
    <property type="match status" value="1"/>
</dbReference>
<dbReference type="Proteomes" id="UP000305067">
    <property type="component" value="Unassembled WGS sequence"/>
</dbReference>
<dbReference type="InterPro" id="IPR031669">
    <property type="entry name" value="Fn3_2"/>
</dbReference>
<evidence type="ECO:0008006" key="6">
    <source>
        <dbReference type="Google" id="ProtNLM"/>
    </source>
</evidence>
<dbReference type="SMART" id="SM00060">
    <property type="entry name" value="FN3"/>
    <property type="match status" value="1"/>
</dbReference>
<evidence type="ECO:0000256" key="1">
    <source>
        <dbReference type="SAM" id="MobiDB-lite"/>
    </source>
</evidence>
<dbReference type="Gene3D" id="2.60.40.10">
    <property type="entry name" value="Immunoglobulins"/>
    <property type="match status" value="1"/>
</dbReference>
<name>A0A5C3Q0N6_9AGAR</name>
<dbReference type="CDD" id="cd13945">
    <property type="entry name" value="Chs5_N"/>
    <property type="match status" value="1"/>
</dbReference>
<dbReference type="SUPFAM" id="SSF49265">
    <property type="entry name" value="Fibronectin type III"/>
    <property type="match status" value="1"/>
</dbReference>
<dbReference type="Gene3D" id="6.20.120.50">
    <property type="match status" value="1"/>
</dbReference>
<proteinExistence type="predicted"/>
<feature type="domain" description="Fibronectin type-III" evidence="3">
    <location>
        <begin position="78"/>
        <end position="171"/>
    </location>
</feature>
<dbReference type="GO" id="GO:0000747">
    <property type="term" value="P:conjugation with cellular fusion"/>
    <property type="evidence" value="ECO:0007669"/>
    <property type="project" value="TreeGrafter"/>
</dbReference>
<dbReference type="PANTHER" id="PTHR47351">
    <property type="entry name" value="CHITIN BIOSYNTHESIS PROTEIN CHS5"/>
    <property type="match status" value="1"/>
</dbReference>
<dbReference type="AlphaFoldDB" id="A0A5C3Q0N6"/>
<accession>A0A5C3Q0N6</accession>
<gene>
    <name evidence="4" type="ORF">BDV98DRAFT_614585</name>
</gene>
<feature type="compositionally biased region" description="Low complexity" evidence="1">
    <location>
        <begin position="359"/>
        <end position="392"/>
    </location>
</feature>
<protein>
    <recommendedName>
        <fullName evidence="6">Fibronectin type-III domain-containing protein</fullName>
    </recommendedName>
</protein>